<gene>
    <name evidence="2" type="ORF">BDN70DRAFT_774088</name>
</gene>
<proteinExistence type="predicted"/>
<dbReference type="Proteomes" id="UP000807469">
    <property type="component" value="Unassembled WGS sequence"/>
</dbReference>
<evidence type="ECO:0000313" key="3">
    <source>
        <dbReference type="Proteomes" id="UP000807469"/>
    </source>
</evidence>
<evidence type="ECO:0000259" key="1">
    <source>
        <dbReference type="Pfam" id="PF01498"/>
    </source>
</evidence>
<keyword evidence="3" id="KW-1185">Reference proteome</keyword>
<dbReference type="GO" id="GO:0015074">
    <property type="term" value="P:DNA integration"/>
    <property type="evidence" value="ECO:0007669"/>
    <property type="project" value="InterPro"/>
</dbReference>
<feature type="non-terminal residue" evidence="2">
    <location>
        <position position="1"/>
    </location>
</feature>
<dbReference type="GO" id="GO:0006313">
    <property type="term" value="P:DNA transposition"/>
    <property type="evidence" value="ECO:0007669"/>
    <property type="project" value="InterPro"/>
</dbReference>
<dbReference type="InterPro" id="IPR002492">
    <property type="entry name" value="Transposase_Tc1-like"/>
</dbReference>
<dbReference type="InterPro" id="IPR036397">
    <property type="entry name" value="RNaseH_sf"/>
</dbReference>
<dbReference type="EMBL" id="MU155903">
    <property type="protein sequence ID" value="KAF9470628.1"/>
    <property type="molecule type" value="Genomic_DNA"/>
</dbReference>
<dbReference type="GO" id="GO:0003677">
    <property type="term" value="F:DNA binding"/>
    <property type="evidence" value="ECO:0007669"/>
    <property type="project" value="InterPro"/>
</dbReference>
<comment type="caution">
    <text evidence="2">The sequence shown here is derived from an EMBL/GenBank/DDBJ whole genome shotgun (WGS) entry which is preliminary data.</text>
</comment>
<organism evidence="2 3">
    <name type="scientific">Pholiota conissans</name>
    <dbReference type="NCBI Taxonomy" id="109636"/>
    <lineage>
        <taxon>Eukaryota</taxon>
        <taxon>Fungi</taxon>
        <taxon>Dikarya</taxon>
        <taxon>Basidiomycota</taxon>
        <taxon>Agaricomycotina</taxon>
        <taxon>Agaricomycetes</taxon>
        <taxon>Agaricomycetidae</taxon>
        <taxon>Agaricales</taxon>
        <taxon>Agaricineae</taxon>
        <taxon>Strophariaceae</taxon>
        <taxon>Pholiota</taxon>
    </lineage>
</organism>
<reference evidence="2" key="1">
    <citation type="submission" date="2020-11" db="EMBL/GenBank/DDBJ databases">
        <authorList>
            <consortium name="DOE Joint Genome Institute"/>
            <person name="Ahrendt S."/>
            <person name="Riley R."/>
            <person name="Andreopoulos W."/>
            <person name="Labutti K."/>
            <person name="Pangilinan J."/>
            <person name="Ruiz-Duenas F.J."/>
            <person name="Barrasa J.M."/>
            <person name="Sanchez-Garcia M."/>
            <person name="Camarero S."/>
            <person name="Miyauchi S."/>
            <person name="Serrano A."/>
            <person name="Linde D."/>
            <person name="Babiker R."/>
            <person name="Drula E."/>
            <person name="Ayuso-Fernandez I."/>
            <person name="Pacheco R."/>
            <person name="Padilla G."/>
            <person name="Ferreira P."/>
            <person name="Barriuso J."/>
            <person name="Kellner H."/>
            <person name="Castanera R."/>
            <person name="Alfaro M."/>
            <person name="Ramirez L."/>
            <person name="Pisabarro A.G."/>
            <person name="Kuo A."/>
            <person name="Tritt A."/>
            <person name="Lipzen A."/>
            <person name="He G."/>
            <person name="Yan M."/>
            <person name="Ng V."/>
            <person name="Cullen D."/>
            <person name="Martin F."/>
            <person name="Rosso M.-N."/>
            <person name="Henrissat B."/>
            <person name="Hibbett D."/>
            <person name="Martinez A.T."/>
            <person name="Grigoriev I.V."/>
        </authorList>
    </citation>
    <scope>NUCLEOTIDE SEQUENCE</scope>
    <source>
        <strain evidence="2">CIRM-BRFM 674</strain>
    </source>
</reference>
<feature type="domain" description="Transposase Tc1-like" evidence="1">
    <location>
        <begin position="1"/>
        <end position="38"/>
    </location>
</feature>
<dbReference type="Gene3D" id="3.30.420.10">
    <property type="entry name" value="Ribonuclease H-like superfamily/Ribonuclease H"/>
    <property type="match status" value="1"/>
</dbReference>
<name>A0A9P5YIS6_9AGAR</name>
<feature type="non-terminal residue" evidence="2">
    <location>
        <position position="54"/>
    </location>
</feature>
<accession>A0A9P5YIS6</accession>
<dbReference type="Pfam" id="PF01498">
    <property type="entry name" value="HTH_Tnp_Tc3_2"/>
    <property type="match status" value="1"/>
</dbReference>
<protein>
    <recommendedName>
        <fullName evidence="1">Transposase Tc1-like domain-containing protein</fullName>
    </recommendedName>
</protein>
<dbReference type="AlphaFoldDB" id="A0A9P5YIS6"/>
<evidence type="ECO:0000313" key="2">
    <source>
        <dbReference type="EMBL" id="KAF9470628.1"/>
    </source>
</evidence>
<dbReference type="OrthoDB" id="2431447at2759"/>
<sequence>TIRTVLKHEDYARRVARTAPYLTKSHRRARMVWAKLYKGLTHRQWAKVIWSDEA</sequence>